<sequence>MTIQADHTIDAKNLSCPMPIVKTKKAMDEAEPGEVLQVEATDPGSLADMQGWAQSTGHNYLGSTENEGVLIHYVRKSNPEEVKDVSAFEAETTNDELKQKLEDDNVTVLDVREPAEYAFGHVPGAVSIPLGELSDRINELEKNQEIHVICRTGNRSNFAAHQLTDQGFQNVYNVVPGMSEWDGPTEKNQ</sequence>
<dbReference type="InterPro" id="IPR001763">
    <property type="entry name" value="Rhodanese-like_dom"/>
</dbReference>
<dbReference type="Pfam" id="PF00581">
    <property type="entry name" value="Rhodanese"/>
    <property type="match status" value="1"/>
</dbReference>
<dbReference type="PANTHER" id="PTHR43031:SF17">
    <property type="entry name" value="SULFURTRANSFERASE YTWF-RELATED"/>
    <property type="match status" value="1"/>
</dbReference>
<keyword evidence="3" id="KW-1185">Reference proteome</keyword>
<dbReference type="RefSeq" id="WP_106588390.1">
    <property type="nucleotide sequence ID" value="NZ_PYAV01000005.1"/>
</dbReference>
<evidence type="ECO:0000313" key="3">
    <source>
        <dbReference type="Proteomes" id="UP000242310"/>
    </source>
</evidence>
<dbReference type="InterPro" id="IPR036873">
    <property type="entry name" value="Rhodanese-like_dom_sf"/>
</dbReference>
<reference evidence="2 3" key="1">
    <citation type="submission" date="2018-03" db="EMBL/GenBank/DDBJ databases">
        <title>Genomic Encyclopedia of Type Strains, Phase III (KMG-III): the genomes of soil and plant-associated and newly described type strains.</title>
        <authorList>
            <person name="Whitman W."/>
        </authorList>
    </citation>
    <scope>NUCLEOTIDE SEQUENCE [LARGE SCALE GENOMIC DNA]</scope>
    <source>
        <strain evidence="2 3">CGMCC 1.07653</strain>
    </source>
</reference>
<dbReference type="SMART" id="SM00450">
    <property type="entry name" value="RHOD"/>
    <property type="match status" value="1"/>
</dbReference>
<dbReference type="CDD" id="cd00158">
    <property type="entry name" value="RHOD"/>
    <property type="match status" value="1"/>
</dbReference>
<dbReference type="OrthoDB" id="9796234at2"/>
<evidence type="ECO:0000313" key="2">
    <source>
        <dbReference type="EMBL" id="PSL47074.1"/>
    </source>
</evidence>
<proteinExistence type="predicted"/>
<dbReference type="SUPFAM" id="SSF64307">
    <property type="entry name" value="SirA-like"/>
    <property type="match status" value="1"/>
</dbReference>
<dbReference type="InterPro" id="IPR036868">
    <property type="entry name" value="TusA-like_sf"/>
</dbReference>
<accession>A0A2P8HLH7</accession>
<dbReference type="CDD" id="cd00291">
    <property type="entry name" value="SirA_YedF_YeeD"/>
    <property type="match status" value="1"/>
</dbReference>
<dbReference type="AlphaFoldDB" id="A0A2P8HLH7"/>
<dbReference type="PROSITE" id="PS00380">
    <property type="entry name" value="RHODANESE_1"/>
    <property type="match status" value="1"/>
</dbReference>
<gene>
    <name evidence="2" type="ORF">B0H94_105230</name>
</gene>
<dbReference type="Gene3D" id="3.40.250.10">
    <property type="entry name" value="Rhodanese-like domain"/>
    <property type="match status" value="1"/>
</dbReference>
<comment type="caution">
    <text evidence="2">The sequence shown here is derived from an EMBL/GenBank/DDBJ whole genome shotgun (WGS) entry which is preliminary data.</text>
</comment>
<dbReference type="Gene3D" id="3.30.110.40">
    <property type="entry name" value="TusA-like domain"/>
    <property type="match status" value="1"/>
</dbReference>
<keyword evidence="2" id="KW-0808">Transferase</keyword>
<dbReference type="SUPFAM" id="SSF52821">
    <property type="entry name" value="Rhodanese/Cell cycle control phosphatase"/>
    <property type="match status" value="1"/>
</dbReference>
<dbReference type="InterPro" id="IPR001307">
    <property type="entry name" value="Thiosulphate_STrfase_CS"/>
</dbReference>
<dbReference type="Pfam" id="PF01206">
    <property type="entry name" value="TusA"/>
    <property type="match status" value="1"/>
</dbReference>
<protein>
    <submittedName>
        <fullName evidence="2">Rhodanese-related sulfurtransferase</fullName>
    </submittedName>
</protein>
<dbReference type="PANTHER" id="PTHR43031">
    <property type="entry name" value="FAD-DEPENDENT OXIDOREDUCTASE"/>
    <property type="match status" value="1"/>
</dbReference>
<evidence type="ECO:0000259" key="1">
    <source>
        <dbReference type="PROSITE" id="PS50206"/>
    </source>
</evidence>
<name>A0A2P8HLH7_9BACI</name>
<feature type="domain" description="Rhodanese" evidence="1">
    <location>
        <begin position="102"/>
        <end position="187"/>
    </location>
</feature>
<dbReference type="Proteomes" id="UP000242310">
    <property type="component" value="Unassembled WGS sequence"/>
</dbReference>
<dbReference type="InterPro" id="IPR001455">
    <property type="entry name" value="TusA-like"/>
</dbReference>
<dbReference type="EMBL" id="PYAV01000005">
    <property type="protein sequence ID" value="PSL47074.1"/>
    <property type="molecule type" value="Genomic_DNA"/>
</dbReference>
<dbReference type="PROSITE" id="PS50206">
    <property type="entry name" value="RHODANESE_3"/>
    <property type="match status" value="1"/>
</dbReference>
<organism evidence="2 3">
    <name type="scientific">Salsuginibacillus halophilus</name>
    <dbReference type="NCBI Taxonomy" id="517424"/>
    <lineage>
        <taxon>Bacteria</taxon>
        <taxon>Bacillati</taxon>
        <taxon>Bacillota</taxon>
        <taxon>Bacilli</taxon>
        <taxon>Bacillales</taxon>
        <taxon>Bacillaceae</taxon>
        <taxon>Salsuginibacillus</taxon>
    </lineage>
</organism>
<dbReference type="GO" id="GO:0004792">
    <property type="term" value="F:thiosulfate-cyanide sulfurtransferase activity"/>
    <property type="evidence" value="ECO:0007669"/>
    <property type="project" value="InterPro"/>
</dbReference>
<dbReference type="InterPro" id="IPR050229">
    <property type="entry name" value="GlpE_sulfurtransferase"/>
</dbReference>